<dbReference type="GO" id="GO:0005737">
    <property type="term" value="C:cytoplasm"/>
    <property type="evidence" value="ECO:0007669"/>
    <property type="project" value="TreeGrafter"/>
</dbReference>
<evidence type="ECO:0000259" key="1">
    <source>
        <dbReference type="Pfam" id="PF01370"/>
    </source>
</evidence>
<organism evidence="2 3">
    <name type="scientific">Agromyces seonyuensis</name>
    <dbReference type="NCBI Taxonomy" id="2662446"/>
    <lineage>
        <taxon>Bacteria</taxon>
        <taxon>Bacillati</taxon>
        <taxon>Actinomycetota</taxon>
        <taxon>Actinomycetes</taxon>
        <taxon>Micrococcales</taxon>
        <taxon>Microbacteriaceae</taxon>
        <taxon>Agromyces</taxon>
    </lineage>
</organism>
<dbReference type="InterPro" id="IPR001509">
    <property type="entry name" value="Epimerase_deHydtase"/>
</dbReference>
<comment type="caution">
    <text evidence="2">The sequence shown here is derived from an EMBL/GenBank/DDBJ whole genome shotgun (WGS) entry which is preliminary data.</text>
</comment>
<dbReference type="EMBL" id="WSTA01000034">
    <property type="protein sequence ID" value="MWB98719.1"/>
    <property type="molecule type" value="Genomic_DNA"/>
</dbReference>
<protein>
    <submittedName>
        <fullName evidence="2">NAD-dependent epimerase/dehydratase family protein</fullName>
    </submittedName>
</protein>
<dbReference type="Gene3D" id="3.40.50.720">
    <property type="entry name" value="NAD(P)-binding Rossmann-like Domain"/>
    <property type="match status" value="1"/>
</dbReference>
<proteinExistence type="predicted"/>
<evidence type="ECO:0000313" key="3">
    <source>
        <dbReference type="Proteomes" id="UP000438182"/>
    </source>
</evidence>
<dbReference type="InterPro" id="IPR051783">
    <property type="entry name" value="NAD(P)-dependent_oxidoreduct"/>
</dbReference>
<dbReference type="GO" id="GO:0004029">
    <property type="term" value="F:aldehyde dehydrogenase (NAD+) activity"/>
    <property type="evidence" value="ECO:0007669"/>
    <property type="project" value="TreeGrafter"/>
</dbReference>
<dbReference type="RefSeq" id="WP_160424298.1">
    <property type="nucleotide sequence ID" value="NZ_WSTA01000034.1"/>
</dbReference>
<keyword evidence="3" id="KW-1185">Reference proteome</keyword>
<dbReference type="Pfam" id="PF01370">
    <property type="entry name" value="Epimerase"/>
    <property type="match status" value="1"/>
</dbReference>
<feature type="domain" description="NAD-dependent epimerase/dehydratase" evidence="1">
    <location>
        <begin position="3"/>
        <end position="73"/>
    </location>
</feature>
<gene>
    <name evidence="2" type="ORF">GB864_09190</name>
</gene>
<dbReference type="PANTHER" id="PTHR48079">
    <property type="entry name" value="PROTEIN YEEZ"/>
    <property type="match status" value="1"/>
</dbReference>
<dbReference type="Proteomes" id="UP000438182">
    <property type="component" value="Unassembled WGS sequence"/>
</dbReference>
<accession>A0A6I4P3F8</accession>
<sequence length="298" mass="30265">MRIFVTGASGWIGSASIAELLAAGHEIVGLARSEASAARIEGAGGRAVRGALADLDLLAEQAAAADGVLHLGFNHDFSDYAGAGRTERAVVETFGDALAGSGKPFAFASGVAGFALGRPVTEADASAYRTPDAPRGGVEPLALGFADRGIRSMALRFAPTVHGAGDHGFTNVLVETAHRHGVAAFIGDGANRWPAVHRLDAAKLVALAVETAPAGTRVHAVAESGVPTREIAAAIGRSLGVPTVSIDPADAAEHFGWLGALYGADLPASSEATRELLGWAPVHPTLVEDLDGGAYRSA</sequence>
<dbReference type="InterPro" id="IPR036291">
    <property type="entry name" value="NAD(P)-bd_dom_sf"/>
</dbReference>
<reference evidence="2 3" key="1">
    <citation type="submission" date="2019-12" db="EMBL/GenBank/DDBJ databases">
        <authorList>
            <person name="Kim Y.S."/>
        </authorList>
    </citation>
    <scope>NUCLEOTIDE SEQUENCE [LARGE SCALE GENOMIC DNA]</scope>
    <source>
        <strain evidence="2 3">MMS17-SY077</strain>
    </source>
</reference>
<dbReference type="PANTHER" id="PTHR48079:SF6">
    <property type="entry name" value="NAD(P)-BINDING DOMAIN-CONTAINING PROTEIN-RELATED"/>
    <property type="match status" value="1"/>
</dbReference>
<name>A0A6I4P3F8_9MICO</name>
<dbReference type="SUPFAM" id="SSF51735">
    <property type="entry name" value="NAD(P)-binding Rossmann-fold domains"/>
    <property type="match status" value="1"/>
</dbReference>
<dbReference type="AlphaFoldDB" id="A0A6I4P3F8"/>
<evidence type="ECO:0000313" key="2">
    <source>
        <dbReference type="EMBL" id="MWB98719.1"/>
    </source>
</evidence>
<dbReference type="CDD" id="cd05262">
    <property type="entry name" value="SDR_a7"/>
    <property type="match status" value="1"/>
</dbReference>